<dbReference type="Proteomes" id="UP001595826">
    <property type="component" value="Unassembled WGS sequence"/>
</dbReference>
<gene>
    <name evidence="2" type="ORF">ACFOWD_07560</name>
</gene>
<keyword evidence="3" id="KW-1185">Reference proteome</keyword>
<feature type="domain" description="Dual OB-containing" evidence="1">
    <location>
        <begin position="1"/>
        <end position="201"/>
    </location>
</feature>
<organism evidence="2 3">
    <name type="scientific">Polaribacter marinivivus</name>
    <dbReference type="NCBI Taxonomy" id="1524260"/>
    <lineage>
        <taxon>Bacteria</taxon>
        <taxon>Pseudomonadati</taxon>
        <taxon>Bacteroidota</taxon>
        <taxon>Flavobacteriia</taxon>
        <taxon>Flavobacteriales</taxon>
        <taxon>Flavobacteriaceae</taxon>
    </lineage>
</organism>
<dbReference type="InterPro" id="IPR054335">
    <property type="entry name" value="DuOB_dom"/>
</dbReference>
<reference evidence="3" key="1">
    <citation type="journal article" date="2019" name="Int. J. Syst. Evol. Microbiol.">
        <title>The Global Catalogue of Microorganisms (GCM) 10K type strain sequencing project: providing services to taxonomists for standard genome sequencing and annotation.</title>
        <authorList>
            <consortium name="The Broad Institute Genomics Platform"/>
            <consortium name="The Broad Institute Genome Sequencing Center for Infectious Disease"/>
            <person name="Wu L."/>
            <person name="Ma J."/>
        </authorList>
    </citation>
    <scope>NUCLEOTIDE SEQUENCE [LARGE SCALE GENOMIC DNA]</scope>
    <source>
        <strain evidence="3">CECT 8655</strain>
    </source>
</reference>
<dbReference type="Pfam" id="PF22557">
    <property type="entry name" value="DuOB"/>
    <property type="match status" value="1"/>
</dbReference>
<dbReference type="EMBL" id="JBHSCY010000001">
    <property type="protein sequence ID" value="MFC4268758.1"/>
    <property type="molecule type" value="Genomic_DNA"/>
</dbReference>
<proteinExistence type="predicted"/>
<accession>A0ABV8R946</accession>
<protein>
    <recommendedName>
        <fullName evidence="1">Dual OB-containing domain-containing protein</fullName>
    </recommendedName>
</protein>
<dbReference type="RefSeq" id="WP_377409422.1">
    <property type="nucleotide sequence ID" value="NZ_JBHSCY010000001.1"/>
</dbReference>
<sequence length="220" mass="25220">MDVIIVSKTHMSSAACVGGVLANGRFVRLLDSDGYNQDSDTDLEVGDVYTITFSERTEKTPPHVEDILVHTMEHKFTFSSIEKMVEYLTDKLKVKIWRGSTEVLFDGNLEWTSGGSGYISESGEIPKNSVGFWIPDRDLNRKDYNEKVRYSYPIRWRNISYVGYQNPVDNIPAGTLVRVSLARWWSPNEDEERCYLQLSGWYGLPEPDTENNDEDDDLPF</sequence>
<evidence type="ECO:0000313" key="2">
    <source>
        <dbReference type="EMBL" id="MFC4268758.1"/>
    </source>
</evidence>
<name>A0ABV8R946_9FLAO</name>
<evidence type="ECO:0000313" key="3">
    <source>
        <dbReference type="Proteomes" id="UP001595826"/>
    </source>
</evidence>
<evidence type="ECO:0000259" key="1">
    <source>
        <dbReference type="Pfam" id="PF22557"/>
    </source>
</evidence>
<comment type="caution">
    <text evidence="2">The sequence shown here is derived from an EMBL/GenBank/DDBJ whole genome shotgun (WGS) entry which is preliminary data.</text>
</comment>